<dbReference type="EMBL" id="BAAAES010000010">
    <property type="protein sequence ID" value="GAA0674636.1"/>
    <property type="molecule type" value="Genomic_DNA"/>
</dbReference>
<dbReference type="SUPFAM" id="SSF46894">
    <property type="entry name" value="C-terminal effector domain of the bipartite response regulators"/>
    <property type="match status" value="1"/>
</dbReference>
<reference evidence="8 9" key="1">
    <citation type="journal article" date="2019" name="Int. J. Syst. Evol. Microbiol.">
        <title>The Global Catalogue of Microorganisms (GCM) 10K type strain sequencing project: providing services to taxonomists for standard genome sequencing and annotation.</title>
        <authorList>
            <consortium name="The Broad Institute Genomics Platform"/>
            <consortium name="The Broad Institute Genome Sequencing Center for Infectious Disease"/>
            <person name="Wu L."/>
            <person name="Ma J."/>
        </authorList>
    </citation>
    <scope>NUCLEOTIDE SEQUENCE [LARGE SCALE GENOMIC DNA]</scope>
    <source>
        <strain evidence="8 9">JCM 14603</strain>
    </source>
</reference>
<dbReference type="Gene3D" id="3.40.50.2300">
    <property type="match status" value="1"/>
</dbReference>
<sequence>MRILMVEDDAALARSIAALLRASGHAVDHTASGEEALTLVSGEPYALLILDVGLPDIDGFTVLERLRRRGERVPVLMLTARDALDDRVRGLDLGADDYLRKPFEPVELEARVRALGRRRGGDPAAAVTIGALTINRSSGHVAVAGRTLDLRRREYAVLDALATRAGQVVPRELLLAEVFGYDEPVGPNAIEVNVTRLRSKLAPDGPQIRTIRGVGYLLDAAGPTRDG</sequence>
<feature type="modified residue" description="4-aspartylphosphate" evidence="4">
    <location>
        <position position="51"/>
    </location>
</feature>
<feature type="domain" description="OmpR/PhoB-type" evidence="7">
    <location>
        <begin position="124"/>
        <end position="220"/>
    </location>
</feature>
<evidence type="ECO:0000256" key="1">
    <source>
        <dbReference type="ARBA" id="ARBA00023015"/>
    </source>
</evidence>
<dbReference type="InterPro" id="IPR011006">
    <property type="entry name" value="CheY-like_superfamily"/>
</dbReference>
<feature type="DNA-binding region" description="OmpR/PhoB-type" evidence="5">
    <location>
        <begin position="124"/>
        <end position="220"/>
    </location>
</feature>
<dbReference type="InterPro" id="IPR016032">
    <property type="entry name" value="Sig_transdc_resp-reg_C-effctor"/>
</dbReference>
<evidence type="ECO:0000313" key="9">
    <source>
        <dbReference type="Proteomes" id="UP001500238"/>
    </source>
</evidence>
<dbReference type="Proteomes" id="UP001500238">
    <property type="component" value="Unassembled WGS sequence"/>
</dbReference>
<dbReference type="SUPFAM" id="SSF52172">
    <property type="entry name" value="CheY-like"/>
    <property type="match status" value="1"/>
</dbReference>
<evidence type="ECO:0000256" key="4">
    <source>
        <dbReference type="PROSITE-ProRule" id="PRU00169"/>
    </source>
</evidence>
<organism evidence="8 9">
    <name type="scientific">Sphingomonas insulae</name>
    <dbReference type="NCBI Taxonomy" id="424800"/>
    <lineage>
        <taxon>Bacteria</taxon>
        <taxon>Pseudomonadati</taxon>
        <taxon>Pseudomonadota</taxon>
        <taxon>Alphaproteobacteria</taxon>
        <taxon>Sphingomonadales</taxon>
        <taxon>Sphingomonadaceae</taxon>
        <taxon>Sphingomonas</taxon>
    </lineage>
</organism>
<evidence type="ECO:0000259" key="6">
    <source>
        <dbReference type="PROSITE" id="PS50110"/>
    </source>
</evidence>
<dbReference type="RefSeq" id="WP_343798456.1">
    <property type="nucleotide sequence ID" value="NZ_CP048422.1"/>
</dbReference>
<dbReference type="SMART" id="SM00448">
    <property type="entry name" value="REC"/>
    <property type="match status" value="1"/>
</dbReference>
<dbReference type="InterPro" id="IPR001867">
    <property type="entry name" value="OmpR/PhoB-type_DNA-bd"/>
</dbReference>
<evidence type="ECO:0000313" key="8">
    <source>
        <dbReference type="EMBL" id="GAA0674636.1"/>
    </source>
</evidence>
<dbReference type="InterPro" id="IPR036388">
    <property type="entry name" value="WH-like_DNA-bd_sf"/>
</dbReference>
<accession>A0ABN1HZ82</accession>
<dbReference type="PANTHER" id="PTHR48111">
    <property type="entry name" value="REGULATOR OF RPOS"/>
    <property type="match status" value="1"/>
</dbReference>
<keyword evidence="1" id="KW-0805">Transcription regulation</keyword>
<dbReference type="Gene3D" id="1.10.10.10">
    <property type="entry name" value="Winged helix-like DNA-binding domain superfamily/Winged helix DNA-binding domain"/>
    <property type="match status" value="1"/>
</dbReference>
<proteinExistence type="predicted"/>
<name>A0ABN1HZ82_9SPHN</name>
<dbReference type="CDD" id="cd00383">
    <property type="entry name" value="trans_reg_C"/>
    <property type="match status" value="1"/>
</dbReference>
<comment type="caution">
    <text evidence="8">The sequence shown here is derived from an EMBL/GenBank/DDBJ whole genome shotgun (WGS) entry which is preliminary data.</text>
</comment>
<evidence type="ECO:0000256" key="3">
    <source>
        <dbReference type="ARBA" id="ARBA00023163"/>
    </source>
</evidence>
<dbReference type="Pfam" id="PF00072">
    <property type="entry name" value="Response_reg"/>
    <property type="match status" value="1"/>
</dbReference>
<evidence type="ECO:0000256" key="2">
    <source>
        <dbReference type="ARBA" id="ARBA00023125"/>
    </source>
</evidence>
<feature type="domain" description="Response regulatory" evidence="6">
    <location>
        <begin position="2"/>
        <end position="116"/>
    </location>
</feature>
<keyword evidence="4" id="KW-0597">Phosphoprotein</keyword>
<gene>
    <name evidence="8" type="ORF">GCM10009102_28380</name>
</gene>
<dbReference type="PANTHER" id="PTHR48111:SF67">
    <property type="entry name" value="TRANSCRIPTIONAL REGULATORY PROTEIN TCTD"/>
    <property type="match status" value="1"/>
</dbReference>
<dbReference type="InterPro" id="IPR039420">
    <property type="entry name" value="WalR-like"/>
</dbReference>
<dbReference type="Gene3D" id="6.10.250.690">
    <property type="match status" value="1"/>
</dbReference>
<keyword evidence="2 5" id="KW-0238">DNA-binding</keyword>
<evidence type="ECO:0000256" key="5">
    <source>
        <dbReference type="PROSITE-ProRule" id="PRU01091"/>
    </source>
</evidence>
<dbReference type="PROSITE" id="PS51755">
    <property type="entry name" value="OMPR_PHOB"/>
    <property type="match status" value="1"/>
</dbReference>
<protein>
    <submittedName>
        <fullName evidence="8">Response regulator transcription factor</fullName>
    </submittedName>
</protein>
<keyword evidence="3" id="KW-0804">Transcription</keyword>
<dbReference type="InterPro" id="IPR001789">
    <property type="entry name" value="Sig_transdc_resp-reg_receiver"/>
</dbReference>
<keyword evidence="9" id="KW-1185">Reference proteome</keyword>
<dbReference type="SMART" id="SM00862">
    <property type="entry name" value="Trans_reg_C"/>
    <property type="match status" value="1"/>
</dbReference>
<dbReference type="Pfam" id="PF00486">
    <property type="entry name" value="Trans_reg_C"/>
    <property type="match status" value="1"/>
</dbReference>
<dbReference type="PROSITE" id="PS50110">
    <property type="entry name" value="RESPONSE_REGULATORY"/>
    <property type="match status" value="1"/>
</dbReference>
<evidence type="ECO:0000259" key="7">
    <source>
        <dbReference type="PROSITE" id="PS51755"/>
    </source>
</evidence>